<comment type="similarity">
    <text evidence="3">Belongs to the glycosyl hydrolase 130 family.</text>
</comment>
<organism evidence="4 5">
    <name type="scientific">Actinoplanes digitatis</name>
    <dbReference type="NCBI Taxonomy" id="1868"/>
    <lineage>
        <taxon>Bacteria</taxon>
        <taxon>Bacillati</taxon>
        <taxon>Actinomycetota</taxon>
        <taxon>Actinomycetes</taxon>
        <taxon>Micromonosporales</taxon>
        <taxon>Micromonosporaceae</taxon>
        <taxon>Actinoplanes</taxon>
    </lineage>
</organism>
<evidence type="ECO:0000313" key="5">
    <source>
        <dbReference type="Proteomes" id="UP000578112"/>
    </source>
</evidence>
<dbReference type="Pfam" id="PF04041">
    <property type="entry name" value="Glyco_hydro_130"/>
    <property type="match status" value="1"/>
</dbReference>
<comment type="caution">
    <text evidence="4">The sequence shown here is derived from an EMBL/GenBank/DDBJ whole genome shotgun (WGS) entry which is preliminary data.</text>
</comment>
<dbReference type="Proteomes" id="UP000578112">
    <property type="component" value="Unassembled WGS sequence"/>
</dbReference>
<dbReference type="GO" id="GO:0016757">
    <property type="term" value="F:glycosyltransferase activity"/>
    <property type="evidence" value="ECO:0007669"/>
    <property type="project" value="UniProtKB-KW"/>
</dbReference>
<gene>
    <name evidence="4" type="ORF">BJ971_004392</name>
</gene>
<evidence type="ECO:0000256" key="2">
    <source>
        <dbReference type="ARBA" id="ARBA00022679"/>
    </source>
</evidence>
<evidence type="ECO:0000256" key="1">
    <source>
        <dbReference type="ARBA" id="ARBA00022676"/>
    </source>
</evidence>
<reference evidence="4 5" key="1">
    <citation type="submission" date="2020-08" db="EMBL/GenBank/DDBJ databases">
        <title>Sequencing the genomes of 1000 actinobacteria strains.</title>
        <authorList>
            <person name="Klenk H.-P."/>
        </authorList>
    </citation>
    <scope>NUCLEOTIDE SEQUENCE [LARGE SCALE GENOMIC DNA]</scope>
    <source>
        <strain evidence="4 5">DSM 43149</strain>
    </source>
</reference>
<dbReference type="InterPro" id="IPR023296">
    <property type="entry name" value="Glyco_hydro_beta-prop_sf"/>
</dbReference>
<dbReference type="PANTHER" id="PTHR34106">
    <property type="entry name" value="GLYCOSIDASE"/>
    <property type="match status" value="1"/>
</dbReference>
<protein>
    <submittedName>
        <fullName evidence="4">Putative GH43/DUF377 family glycosyl hydrolase</fullName>
    </submittedName>
</protein>
<keyword evidence="5" id="KW-1185">Reference proteome</keyword>
<name>A0A7W7MR34_9ACTN</name>
<dbReference type="PANTHER" id="PTHR34106:SF4">
    <property type="entry name" value="BLL5143 PROTEIN"/>
    <property type="match status" value="1"/>
</dbReference>
<keyword evidence="1" id="KW-0328">Glycosyltransferase</keyword>
<dbReference type="AlphaFoldDB" id="A0A7W7MR34"/>
<keyword evidence="2" id="KW-0808">Transferase</keyword>
<dbReference type="SUPFAM" id="SSF75005">
    <property type="entry name" value="Arabinanase/levansucrase/invertase"/>
    <property type="match status" value="1"/>
</dbReference>
<evidence type="ECO:0000313" key="4">
    <source>
        <dbReference type="EMBL" id="MBB4763836.1"/>
    </source>
</evidence>
<proteinExistence type="inferred from homology"/>
<dbReference type="EMBL" id="JACHNH010000001">
    <property type="protein sequence ID" value="MBB4763836.1"/>
    <property type="molecule type" value="Genomic_DNA"/>
</dbReference>
<dbReference type="InterPro" id="IPR007184">
    <property type="entry name" value="Mannoside_phosphorylase"/>
</dbReference>
<evidence type="ECO:0000256" key="3">
    <source>
        <dbReference type="ARBA" id="ARBA00024356"/>
    </source>
</evidence>
<accession>A0A7W7MR34</accession>
<dbReference type="RefSeq" id="WP_184995090.1">
    <property type="nucleotide sequence ID" value="NZ_BOMK01000041.1"/>
</dbReference>
<keyword evidence="4" id="KW-0378">Hydrolase</keyword>
<dbReference type="Gene3D" id="2.115.10.20">
    <property type="entry name" value="Glycosyl hydrolase domain, family 43"/>
    <property type="match status" value="1"/>
</dbReference>
<sequence>MVSSPVSQRPAVPLAERQDLMLTPDPGRVIVKLFVPGEDSAVVRTRAHALIDRIAELPGDEVEQLLDETVAEFAGRHRDLEDTFRHHFDLVRHRADRVDELSPHHRLLVGAFFTHEYAVEAAALCNPSLVAHPDQSGLGAGQLRAAVSVRQIGEGHLSSIGFVTAVLGPGAELAVTERTGPLVAGDRAEARHRRDLLAAGMADEGCDNEVSATLLGALPEHFDDATFEEVISDLPSDLLSRENALETLEQLRRMNAGSYATEFPADTLLHQRVLWPANAIESHGMEDARFVRYVGDDGVPVYQATYTAYDGRAIATRALCTTDLRRFEIEPMRGPGARNKGVALFPRPVAGRRLALCRTDGETIGLTVLGPDARWREPVPLHGPRRGWELTQTGNCGSPIETDAGWLVLTHGVGAMRRYAIGAILLDLRHPERVVAELPYPLLAPGGNEREGYVPNVIYSCGGLIHAGRLWLPYGAGDARVGFATTDVDALLAAMTPMNRDLRSAR</sequence>
<dbReference type="GO" id="GO:0016787">
    <property type="term" value="F:hydrolase activity"/>
    <property type="evidence" value="ECO:0007669"/>
    <property type="project" value="UniProtKB-KW"/>
</dbReference>